<evidence type="ECO:0000256" key="1">
    <source>
        <dbReference type="SAM" id="Coils"/>
    </source>
</evidence>
<dbReference type="Gene3D" id="2.40.160.10">
    <property type="entry name" value="Porin"/>
    <property type="match status" value="1"/>
</dbReference>
<dbReference type="AlphaFoldDB" id="A0A934RRL1"/>
<keyword evidence="4" id="KW-1185">Reference proteome</keyword>
<organism evidence="3 4">
    <name type="scientific">Pelagicoccus mobilis</name>
    <dbReference type="NCBI Taxonomy" id="415221"/>
    <lineage>
        <taxon>Bacteria</taxon>
        <taxon>Pseudomonadati</taxon>
        <taxon>Verrucomicrobiota</taxon>
        <taxon>Opitutia</taxon>
        <taxon>Puniceicoccales</taxon>
        <taxon>Pelagicoccaceae</taxon>
        <taxon>Pelagicoccus</taxon>
    </lineage>
</organism>
<reference evidence="3" key="1">
    <citation type="submission" date="2021-01" db="EMBL/GenBank/DDBJ databases">
        <title>Modified the classification status of verrucomicrobia.</title>
        <authorList>
            <person name="Feng X."/>
        </authorList>
    </citation>
    <scope>NUCLEOTIDE SEQUENCE</scope>
    <source>
        <strain evidence="3">KCTC 13126</strain>
    </source>
</reference>
<name>A0A934RRL1_9BACT</name>
<protein>
    <recommendedName>
        <fullName evidence="5">Porin</fullName>
    </recommendedName>
</protein>
<accession>A0A934RRL1</accession>
<evidence type="ECO:0000256" key="2">
    <source>
        <dbReference type="SAM" id="SignalP"/>
    </source>
</evidence>
<comment type="caution">
    <text evidence="3">The sequence shown here is derived from an EMBL/GenBank/DDBJ whole genome shotgun (WGS) entry which is preliminary data.</text>
</comment>
<feature type="chain" id="PRO_5037704534" description="Porin" evidence="2">
    <location>
        <begin position="28"/>
        <end position="423"/>
    </location>
</feature>
<feature type="signal peptide" evidence="2">
    <location>
        <begin position="1"/>
        <end position="27"/>
    </location>
</feature>
<gene>
    <name evidence="3" type="ORF">JIN87_05335</name>
</gene>
<feature type="coiled-coil region" evidence="1">
    <location>
        <begin position="41"/>
        <end position="68"/>
    </location>
</feature>
<dbReference type="EMBL" id="JAENIL010000007">
    <property type="protein sequence ID" value="MBK1876280.1"/>
    <property type="molecule type" value="Genomic_DNA"/>
</dbReference>
<keyword evidence="2" id="KW-0732">Signal</keyword>
<evidence type="ECO:0000313" key="3">
    <source>
        <dbReference type="EMBL" id="MBK1876280.1"/>
    </source>
</evidence>
<evidence type="ECO:0008006" key="5">
    <source>
        <dbReference type="Google" id="ProtNLM"/>
    </source>
</evidence>
<dbReference type="InterPro" id="IPR010870">
    <property type="entry name" value="Porin_O/P"/>
</dbReference>
<evidence type="ECO:0000313" key="4">
    <source>
        <dbReference type="Proteomes" id="UP000617628"/>
    </source>
</evidence>
<keyword evidence="1" id="KW-0175">Coiled coil</keyword>
<dbReference type="InterPro" id="IPR023614">
    <property type="entry name" value="Porin_dom_sf"/>
</dbReference>
<sequence length="423" mass="46417">MNKLQNWKRTSITGITALSLLTGALSAQENLPTREEMWQMILKQQEEIAALKERVGMTEEKVEETEVAIEVATEQIEATATFVESIPTGSAASPTNNSVGGVGLGGYGELHFNIGRKDQVDFHRWVLFIDKEFNDNVRFMSEIELEHSIAGEGKAGEVELEQAYIEFDLNDTDKAKAGLFLLPVGILNETHEPATFYGVERNGVEKNIIPTTWWEGGLAYTHTNESGWAFDTAIHSGLFVPTSGSKAYNIRSGRQKVGNAEFSDAAVTGRATYSGMPGVQLGFSAQYQQDVAQSTLAETNDATLITAHADIERGGFGLRALYARWDISGAAPAAIGADEQYGYYIEPSYRFPTERGDVGFFGRYSAYDNAAGDSSSSKNAFFDVGVNYWPIENVVFKADVQFTDYADSSKDEEIINLGVGYHF</sequence>
<dbReference type="Pfam" id="PF07396">
    <property type="entry name" value="Porin_O_P"/>
    <property type="match status" value="1"/>
</dbReference>
<dbReference type="Proteomes" id="UP000617628">
    <property type="component" value="Unassembled WGS sequence"/>
</dbReference>
<dbReference type="SUPFAM" id="SSF56935">
    <property type="entry name" value="Porins"/>
    <property type="match status" value="1"/>
</dbReference>
<proteinExistence type="predicted"/>
<dbReference type="RefSeq" id="WP_200354494.1">
    <property type="nucleotide sequence ID" value="NZ_JAENIL010000007.1"/>
</dbReference>